<evidence type="ECO:0008006" key="21">
    <source>
        <dbReference type="Google" id="ProtNLM"/>
    </source>
</evidence>
<feature type="domain" description="Protein kinase" evidence="17">
    <location>
        <begin position="417"/>
        <end position="685"/>
    </location>
</feature>
<dbReference type="PROSITE" id="PS00010">
    <property type="entry name" value="ASX_HYDROXYL"/>
    <property type="match status" value="1"/>
</dbReference>
<dbReference type="CDD" id="cd00054">
    <property type="entry name" value="EGF_CA"/>
    <property type="match status" value="1"/>
</dbReference>
<dbReference type="PROSITE" id="PS50011">
    <property type="entry name" value="PROTEIN_KINASE_DOM"/>
    <property type="match status" value="1"/>
</dbReference>
<evidence type="ECO:0000256" key="16">
    <source>
        <dbReference type="SAM" id="SignalP"/>
    </source>
</evidence>
<evidence type="ECO:0000256" key="1">
    <source>
        <dbReference type="ARBA" id="ARBA00004479"/>
    </source>
</evidence>
<dbReference type="InterPro" id="IPR018097">
    <property type="entry name" value="EGF_Ca-bd_CS"/>
</dbReference>
<dbReference type="InterPro" id="IPR000719">
    <property type="entry name" value="Prot_kinase_dom"/>
</dbReference>
<dbReference type="PROSITE" id="PS50026">
    <property type="entry name" value="EGF_3"/>
    <property type="match status" value="1"/>
</dbReference>
<dbReference type="SMART" id="SM00179">
    <property type="entry name" value="EGF_CA"/>
    <property type="match status" value="1"/>
</dbReference>
<keyword evidence="10" id="KW-0325">Glycoprotein</keyword>
<comment type="subcellular location">
    <subcellularLocation>
        <location evidence="1">Membrane</location>
        <topology evidence="1">Single-pass type I membrane protein</topology>
    </subcellularLocation>
</comment>
<dbReference type="SUPFAM" id="SSF56112">
    <property type="entry name" value="Protein kinase-like (PK-like)"/>
    <property type="match status" value="1"/>
</dbReference>
<proteinExistence type="predicted"/>
<dbReference type="InterPro" id="IPR008271">
    <property type="entry name" value="Ser/Thr_kinase_AS"/>
</dbReference>
<dbReference type="InterPro" id="IPR011009">
    <property type="entry name" value="Kinase-like_dom_sf"/>
</dbReference>
<evidence type="ECO:0000256" key="9">
    <source>
        <dbReference type="ARBA" id="ARBA00023157"/>
    </source>
</evidence>
<evidence type="ECO:0000256" key="15">
    <source>
        <dbReference type="SAM" id="Phobius"/>
    </source>
</evidence>
<comment type="caution">
    <text evidence="13">Lacks conserved residue(s) required for the propagation of feature annotation.</text>
</comment>
<dbReference type="Gene3D" id="3.30.200.20">
    <property type="entry name" value="Phosphorylase Kinase, domain 1"/>
    <property type="match status" value="1"/>
</dbReference>
<dbReference type="PANTHER" id="PTHR27005:SF511">
    <property type="entry name" value="WALL-ASSOCIATED RECEPTOR KINASE 1-RELATED"/>
    <property type="match status" value="1"/>
</dbReference>
<keyword evidence="9" id="KW-1015">Disulfide bond</keyword>
<evidence type="ECO:0000256" key="7">
    <source>
        <dbReference type="ARBA" id="ARBA00022777"/>
    </source>
</evidence>
<evidence type="ECO:0000256" key="3">
    <source>
        <dbReference type="ARBA" id="ARBA00022536"/>
    </source>
</evidence>
<evidence type="ECO:0000256" key="13">
    <source>
        <dbReference type="PROSITE-ProRule" id="PRU00076"/>
    </source>
</evidence>
<dbReference type="InterPro" id="IPR000152">
    <property type="entry name" value="EGF-type_Asp/Asn_hydroxyl_site"/>
</dbReference>
<dbReference type="PROSITE" id="PS00108">
    <property type="entry name" value="PROTEIN_KINASE_ST"/>
    <property type="match status" value="1"/>
</dbReference>
<dbReference type="InterPro" id="IPR025287">
    <property type="entry name" value="WAK_GUB"/>
</dbReference>
<evidence type="ECO:0000259" key="18">
    <source>
        <dbReference type="PROSITE" id="PS50026"/>
    </source>
</evidence>
<dbReference type="CDD" id="cd14066">
    <property type="entry name" value="STKc_IRAK"/>
    <property type="match status" value="1"/>
</dbReference>
<keyword evidence="8 14" id="KW-0067">ATP-binding</keyword>
<dbReference type="InterPro" id="IPR001245">
    <property type="entry name" value="Ser-Thr/Tyr_kinase_cat_dom"/>
</dbReference>
<keyword evidence="3 13" id="KW-0245">EGF-like domain</keyword>
<evidence type="ECO:0000256" key="4">
    <source>
        <dbReference type="ARBA" id="ARBA00022679"/>
    </source>
</evidence>
<dbReference type="PROSITE" id="PS01187">
    <property type="entry name" value="EGF_CA"/>
    <property type="match status" value="1"/>
</dbReference>
<dbReference type="InterPro" id="IPR001881">
    <property type="entry name" value="EGF-like_Ca-bd_dom"/>
</dbReference>
<dbReference type="Gene3D" id="1.10.510.10">
    <property type="entry name" value="Transferase(Phosphotransferase) domain 1"/>
    <property type="match status" value="1"/>
</dbReference>
<evidence type="ECO:0000256" key="6">
    <source>
        <dbReference type="ARBA" id="ARBA00022741"/>
    </source>
</evidence>
<evidence type="ECO:0000313" key="19">
    <source>
        <dbReference type="EMBL" id="KAJ9146240.1"/>
    </source>
</evidence>
<dbReference type="Gene3D" id="2.10.25.10">
    <property type="entry name" value="Laminin"/>
    <property type="match status" value="1"/>
</dbReference>
<keyword evidence="6 14" id="KW-0547">Nucleotide-binding</keyword>
<dbReference type="InterPro" id="IPR049883">
    <property type="entry name" value="NOTCH1_EGF-like"/>
</dbReference>
<dbReference type="Pfam" id="PF07714">
    <property type="entry name" value="PK_Tyr_Ser-Thr"/>
    <property type="match status" value="1"/>
</dbReference>
<dbReference type="Pfam" id="PF13947">
    <property type="entry name" value="GUB_WAK_bind"/>
    <property type="match status" value="1"/>
</dbReference>
<keyword evidence="5 16" id="KW-0732">Signal</keyword>
<protein>
    <recommendedName>
        <fullName evidence="21">Protein kinase domain-containing protein</fullName>
    </recommendedName>
</protein>
<evidence type="ECO:0000256" key="10">
    <source>
        <dbReference type="ARBA" id="ARBA00023180"/>
    </source>
</evidence>
<keyword evidence="15" id="KW-0472">Membrane</keyword>
<dbReference type="SUPFAM" id="SSF57196">
    <property type="entry name" value="EGF/Laminin"/>
    <property type="match status" value="1"/>
</dbReference>
<keyword evidence="20" id="KW-1185">Reference proteome</keyword>
<dbReference type="InterPro" id="IPR000742">
    <property type="entry name" value="EGF"/>
</dbReference>
<keyword evidence="15" id="KW-1133">Transmembrane helix</keyword>
<comment type="caution">
    <text evidence="19">The sequence shown here is derived from an EMBL/GenBank/DDBJ whole genome shotgun (WGS) entry which is preliminary data.</text>
</comment>
<feature type="signal peptide" evidence="16">
    <location>
        <begin position="1"/>
        <end position="25"/>
    </location>
</feature>
<evidence type="ECO:0000313" key="20">
    <source>
        <dbReference type="Proteomes" id="UP001174677"/>
    </source>
</evidence>
<dbReference type="SMART" id="SM00220">
    <property type="entry name" value="S_TKc"/>
    <property type="match status" value="1"/>
</dbReference>
<comment type="catalytic activity">
    <reaction evidence="12">
        <text>L-threonyl-[protein] + ATP = O-phospho-L-threonyl-[protein] + ADP + H(+)</text>
        <dbReference type="Rhea" id="RHEA:46608"/>
        <dbReference type="Rhea" id="RHEA-COMP:11060"/>
        <dbReference type="Rhea" id="RHEA-COMP:11605"/>
        <dbReference type="ChEBI" id="CHEBI:15378"/>
        <dbReference type="ChEBI" id="CHEBI:30013"/>
        <dbReference type="ChEBI" id="CHEBI:30616"/>
        <dbReference type="ChEBI" id="CHEBI:61977"/>
        <dbReference type="ChEBI" id="CHEBI:456216"/>
    </reaction>
</comment>
<dbReference type="PANTHER" id="PTHR27005">
    <property type="entry name" value="WALL-ASSOCIATED RECEPTOR KINASE-LIKE 21"/>
    <property type="match status" value="1"/>
</dbReference>
<dbReference type="PROSITE" id="PS00107">
    <property type="entry name" value="PROTEIN_KINASE_ATP"/>
    <property type="match status" value="1"/>
</dbReference>
<dbReference type="Proteomes" id="UP001174677">
    <property type="component" value="Chromosome 16"/>
</dbReference>
<name>A0ABQ9KPW7_HEVBR</name>
<evidence type="ECO:0000256" key="2">
    <source>
        <dbReference type="ARBA" id="ARBA00022527"/>
    </source>
</evidence>
<dbReference type="InterPro" id="IPR017441">
    <property type="entry name" value="Protein_kinase_ATP_BS"/>
</dbReference>
<feature type="binding site" evidence="14">
    <location>
        <position position="445"/>
    </location>
    <ligand>
        <name>ATP</name>
        <dbReference type="ChEBI" id="CHEBI:30616"/>
    </ligand>
</feature>
<evidence type="ECO:0000256" key="14">
    <source>
        <dbReference type="PROSITE-ProRule" id="PRU10141"/>
    </source>
</evidence>
<organism evidence="19 20">
    <name type="scientific">Hevea brasiliensis</name>
    <name type="common">Para rubber tree</name>
    <name type="synonym">Siphonia brasiliensis</name>
    <dbReference type="NCBI Taxonomy" id="3981"/>
    <lineage>
        <taxon>Eukaryota</taxon>
        <taxon>Viridiplantae</taxon>
        <taxon>Streptophyta</taxon>
        <taxon>Embryophyta</taxon>
        <taxon>Tracheophyta</taxon>
        <taxon>Spermatophyta</taxon>
        <taxon>Magnoliopsida</taxon>
        <taxon>eudicotyledons</taxon>
        <taxon>Gunneridae</taxon>
        <taxon>Pentapetalae</taxon>
        <taxon>rosids</taxon>
        <taxon>fabids</taxon>
        <taxon>Malpighiales</taxon>
        <taxon>Euphorbiaceae</taxon>
        <taxon>Crotonoideae</taxon>
        <taxon>Micrandreae</taxon>
        <taxon>Hevea</taxon>
    </lineage>
</organism>
<comment type="catalytic activity">
    <reaction evidence="11">
        <text>L-seryl-[protein] + ATP = O-phospho-L-seryl-[protein] + ADP + H(+)</text>
        <dbReference type="Rhea" id="RHEA:17989"/>
        <dbReference type="Rhea" id="RHEA-COMP:9863"/>
        <dbReference type="Rhea" id="RHEA-COMP:11604"/>
        <dbReference type="ChEBI" id="CHEBI:15378"/>
        <dbReference type="ChEBI" id="CHEBI:29999"/>
        <dbReference type="ChEBI" id="CHEBI:30616"/>
        <dbReference type="ChEBI" id="CHEBI:83421"/>
        <dbReference type="ChEBI" id="CHEBI:456216"/>
    </reaction>
</comment>
<accession>A0ABQ9KPW7</accession>
<gene>
    <name evidence="19" type="ORF">P3X46_028530</name>
</gene>
<keyword evidence="7" id="KW-0418">Kinase</keyword>
<evidence type="ECO:0000256" key="12">
    <source>
        <dbReference type="ARBA" id="ARBA00047951"/>
    </source>
</evidence>
<evidence type="ECO:0000256" key="11">
    <source>
        <dbReference type="ARBA" id="ARBA00047558"/>
    </source>
</evidence>
<dbReference type="EMBL" id="JARPOI010000016">
    <property type="protein sequence ID" value="KAJ9146240.1"/>
    <property type="molecule type" value="Genomic_DNA"/>
</dbReference>
<evidence type="ECO:0000256" key="5">
    <source>
        <dbReference type="ARBA" id="ARBA00022729"/>
    </source>
</evidence>
<keyword evidence="4" id="KW-0808">Transferase</keyword>
<evidence type="ECO:0000259" key="17">
    <source>
        <dbReference type="PROSITE" id="PS50011"/>
    </source>
</evidence>
<dbReference type="Pfam" id="PF07645">
    <property type="entry name" value="EGF_CA"/>
    <property type="match status" value="1"/>
</dbReference>
<feature type="chain" id="PRO_5047247383" description="Protein kinase domain-containing protein" evidence="16">
    <location>
        <begin position="26"/>
        <end position="690"/>
    </location>
</feature>
<keyword evidence="2" id="KW-0723">Serine/threonine-protein kinase</keyword>
<feature type="domain" description="EGF-like" evidence="18">
    <location>
        <begin position="294"/>
        <end position="331"/>
    </location>
</feature>
<dbReference type="InterPro" id="IPR045274">
    <property type="entry name" value="WAK-like"/>
</dbReference>
<sequence length="690" mass="76000">MEINSQYCTCLQQLLLVAVALAASAETPGATAQAMPGCPDLCGGLSIPFPFGTKEGCYLNKDFLITCNASNNYEAFLGETNIQVLNVSVEGQLRISSSPAYDCYNSFGNVTKSITSGLTLPKFPLSYTENKFTAVGCDTDTIIQGWHAQDYATGCISYCGEFGDVVNGSCIGMGCCQTFIPKEVLEFDVSVYSFFNHAYVWDFNPCSFAFVVEANAYNFSTLDLVDLRNETKFPVVLDWAIGNETCNDARKNQETYACKDNNSICYDSDNGPGYRCNCSEGYCGNPYLVNGCKDVNECEIPNLNKCTNICWNTVGNYTCSCPKGYHGDGRSDGTGCSSTTKTSIGVITGASIGLVAAFVGISFVILGAQRRSQTKLRKEFFKQNGGFLLQKLLSNKNSTDAAKIFSEEVLKKATSNFNKSMVIGQGGYGVVYKGILSDGRIVAIKRSKAIDKTQIEQFVNEVIVLSQIYHPNVVKLLGCCLETSVPLLVYEFISNGTLFHHLHDEGCVHTLPWETRLRMAEETARALAYMHSMQIIHRDVKSANILLDDKFTSKVSDFGVSRLVPFDQEQISTLVQGTLGYMDPEYFQSGILTEKSDVYSFGIVFAELLTGKKAICSECAEKSLALYFISSLRDGRLFEILEDRVKQEGNAEQLKRVAELARSCLRLEGAQRPTMKEVVEYLEILRSNRG</sequence>
<dbReference type="SMART" id="SM00181">
    <property type="entry name" value="EGF"/>
    <property type="match status" value="2"/>
</dbReference>
<reference evidence="19" key="1">
    <citation type="journal article" date="2023" name="Plant Biotechnol. J.">
        <title>Chromosome-level wild Hevea brasiliensis genome provides new tools for genomic-assisted breeding and valuable loci to elevate rubber yield.</title>
        <authorList>
            <person name="Cheng H."/>
            <person name="Song X."/>
            <person name="Hu Y."/>
            <person name="Wu T."/>
            <person name="Yang Q."/>
            <person name="An Z."/>
            <person name="Feng S."/>
            <person name="Deng Z."/>
            <person name="Wu W."/>
            <person name="Zeng X."/>
            <person name="Tu M."/>
            <person name="Wang X."/>
            <person name="Huang H."/>
        </authorList>
    </citation>
    <scope>NUCLEOTIDE SEQUENCE</scope>
    <source>
        <strain evidence="19">MT/VB/25A 57/8</strain>
    </source>
</reference>
<keyword evidence="15" id="KW-0812">Transmembrane</keyword>
<evidence type="ECO:0000256" key="8">
    <source>
        <dbReference type="ARBA" id="ARBA00022840"/>
    </source>
</evidence>
<feature type="transmembrane region" description="Helical" evidence="15">
    <location>
        <begin position="344"/>
        <end position="368"/>
    </location>
</feature>